<dbReference type="AlphaFoldDB" id="M6FVG0"/>
<reference evidence="2 3" key="1">
    <citation type="submission" date="2013-01" db="EMBL/GenBank/DDBJ databases">
        <authorList>
            <person name="Harkins D.M."/>
            <person name="Durkin A.S."/>
            <person name="Brinkac L.M."/>
            <person name="Haft D.H."/>
            <person name="Selengut J.D."/>
            <person name="Sanka R."/>
            <person name="DePew J."/>
            <person name="Purushe J."/>
            <person name="Hospenthal D.R."/>
            <person name="Murray C.K."/>
            <person name="Pimentel G."/>
            <person name="Wasfy M."/>
            <person name="Vinetz J.M."/>
            <person name="Sutton G.G."/>
            <person name="Nierman W.C."/>
            <person name="Fouts D.E."/>
        </authorList>
    </citation>
    <scope>NUCLEOTIDE SEQUENCE [LARGE SCALE GENOMIC DNA]</scope>
    <source>
        <strain evidence="2 3">2006001855</strain>
    </source>
</reference>
<keyword evidence="1" id="KW-1133">Transmembrane helix</keyword>
<feature type="transmembrane region" description="Helical" evidence="1">
    <location>
        <begin position="12"/>
        <end position="32"/>
    </location>
</feature>
<evidence type="ECO:0000313" key="3">
    <source>
        <dbReference type="Proteomes" id="UP000012101"/>
    </source>
</evidence>
<evidence type="ECO:0000256" key="1">
    <source>
        <dbReference type="SAM" id="Phobius"/>
    </source>
</evidence>
<evidence type="ECO:0000313" key="2">
    <source>
        <dbReference type="EMBL" id="EMM74039.1"/>
    </source>
</evidence>
<feature type="transmembrane region" description="Helical" evidence="1">
    <location>
        <begin position="99"/>
        <end position="117"/>
    </location>
</feature>
<proteinExistence type="predicted"/>
<organism evidence="2 3">
    <name type="scientific">Leptospira weilii str. 2006001855</name>
    <dbReference type="NCBI Taxonomy" id="996804"/>
    <lineage>
        <taxon>Bacteria</taxon>
        <taxon>Pseudomonadati</taxon>
        <taxon>Spirochaetota</taxon>
        <taxon>Spirochaetia</taxon>
        <taxon>Leptospirales</taxon>
        <taxon>Leptospiraceae</taxon>
        <taxon>Leptospira</taxon>
    </lineage>
</organism>
<comment type="caution">
    <text evidence="2">The sequence shown here is derived from an EMBL/GenBank/DDBJ whole genome shotgun (WGS) entry which is preliminary data.</text>
</comment>
<name>M6FVG0_9LEPT</name>
<keyword evidence="1" id="KW-0472">Membrane</keyword>
<accession>M6FVG0</accession>
<dbReference type="EMBL" id="AFJM02000020">
    <property type="protein sequence ID" value="EMM74039.1"/>
    <property type="molecule type" value="Genomic_DNA"/>
</dbReference>
<sequence length="179" mass="20932">MLCFLGGFHVKKTYAITLIYVILFLIVQNFIFRDQDYLFVDSQINLGFTSVVYSLNKESGIGSLIFAIPKVFQYFFDNVKVGFEFYKTAKLNLYYLKELPFAILFLGFIPVVLKVLLNYNVLLNRKNGDVLLFITTFVFIIALSPIVHSRYLFPIHYILLGYFFSYKRSCKVNHEETFS</sequence>
<dbReference type="Proteomes" id="UP000012101">
    <property type="component" value="Unassembled WGS sequence"/>
</dbReference>
<keyword evidence="1" id="KW-0812">Transmembrane</keyword>
<protein>
    <submittedName>
        <fullName evidence="2">Uncharacterized protein</fullName>
    </submittedName>
</protein>
<feature type="transmembrane region" description="Helical" evidence="1">
    <location>
        <begin position="129"/>
        <end position="147"/>
    </location>
</feature>
<gene>
    <name evidence="2" type="ORF">LEP1GSC038_1007</name>
</gene>